<dbReference type="RefSeq" id="WP_002147941.1">
    <property type="nucleotide sequence ID" value="NZ_JH792148.1"/>
</dbReference>
<name>J8CZF3_BACCE</name>
<organism evidence="1 2">
    <name type="scientific">Bacillus cereus HuA4-10</name>
    <dbReference type="NCBI Taxonomy" id="1053206"/>
    <lineage>
        <taxon>Bacteria</taxon>
        <taxon>Bacillati</taxon>
        <taxon>Bacillota</taxon>
        <taxon>Bacilli</taxon>
        <taxon>Bacillales</taxon>
        <taxon>Bacillaceae</taxon>
        <taxon>Bacillus</taxon>
        <taxon>Bacillus cereus group</taxon>
    </lineage>
</organism>
<protein>
    <submittedName>
        <fullName evidence="1">Uncharacterized protein</fullName>
    </submittedName>
</protein>
<reference evidence="1 2" key="1">
    <citation type="submission" date="2012-04" db="EMBL/GenBank/DDBJ databases">
        <title>The Genome Sequence of Bacillus cereus HuA4-10.</title>
        <authorList>
            <consortium name="The Broad Institute Genome Sequencing Platform"/>
            <consortium name="The Broad Institute Genome Sequencing Center for Infectious Disease"/>
            <person name="Feldgarden M."/>
            <person name="Van der Auwera G.A."/>
            <person name="Mahillon J."/>
            <person name="Duprez V."/>
            <person name="Timmery S."/>
            <person name="Mattelet C."/>
            <person name="Dierick K."/>
            <person name="Sun M."/>
            <person name="Yu Z."/>
            <person name="Zhu L."/>
            <person name="Hu X."/>
            <person name="Shank E.B."/>
            <person name="Swiecicka I."/>
            <person name="Hansen B.M."/>
            <person name="Andrup L."/>
            <person name="Young S.K."/>
            <person name="Zeng Q."/>
            <person name="Gargeya S."/>
            <person name="Fitzgerald M."/>
            <person name="Haas B."/>
            <person name="Abouelleil A."/>
            <person name="Alvarado L."/>
            <person name="Arachchi H.M."/>
            <person name="Berlin A."/>
            <person name="Chapman S.B."/>
            <person name="Goldberg J."/>
            <person name="Griggs A."/>
            <person name="Gujja S."/>
            <person name="Hansen M."/>
            <person name="Howarth C."/>
            <person name="Imamovic A."/>
            <person name="Larimer J."/>
            <person name="McCowen C."/>
            <person name="Montmayeur A."/>
            <person name="Murphy C."/>
            <person name="Neiman D."/>
            <person name="Pearson M."/>
            <person name="Priest M."/>
            <person name="Roberts A."/>
            <person name="Saif S."/>
            <person name="Shea T."/>
            <person name="Sisk P."/>
            <person name="Sykes S."/>
            <person name="Wortman J."/>
            <person name="Nusbaum C."/>
            <person name="Birren B."/>
        </authorList>
    </citation>
    <scope>NUCLEOTIDE SEQUENCE [LARGE SCALE GENOMIC DNA]</scope>
    <source>
        <strain evidence="1 2">HuA4-10</strain>
    </source>
</reference>
<dbReference type="Proteomes" id="UP000006977">
    <property type="component" value="Unassembled WGS sequence"/>
</dbReference>
<comment type="caution">
    <text evidence="1">The sequence shown here is derived from an EMBL/GenBank/DDBJ whole genome shotgun (WGS) entry which is preliminary data.</text>
</comment>
<accession>J8CZF3</accession>
<dbReference type="AlphaFoldDB" id="J8CZF3"/>
<gene>
    <name evidence="1" type="ORF">IGC_03053</name>
</gene>
<evidence type="ECO:0000313" key="2">
    <source>
        <dbReference type="Proteomes" id="UP000006977"/>
    </source>
</evidence>
<dbReference type="EMBL" id="AHEA01000025">
    <property type="protein sequence ID" value="EJQ78041.1"/>
    <property type="molecule type" value="Genomic_DNA"/>
</dbReference>
<evidence type="ECO:0000313" key="1">
    <source>
        <dbReference type="EMBL" id="EJQ78041.1"/>
    </source>
</evidence>
<proteinExistence type="predicted"/>
<sequence>MGKLLKLVMPCICLMTVIIFASKISYASKNKGEPVQSIALKDYQYSKSSSSENVSFEKITTSPFSLPIYETIPAQQMLNSSEFKHILLPTNEKLWFIMKGEQPEGLIVANDTEPIRTGGENRSKDLYGLYKVTKNISYFEFEGQGILVVNQNNDQEIYLSKGAAILKLPADQKILSSEIIQKMKERIVTAFE</sequence>
<dbReference type="PATRIC" id="fig|1053206.3.peg.3111"/>
<dbReference type="HOGENOM" id="CLU_121792_0_0_9"/>